<dbReference type="EMBL" id="JAENGZ010000953">
    <property type="protein sequence ID" value="KAG6952070.1"/>
    <property type="molecule type" value="Genomic_DNA"/>
</dbReference>
<dbReference type="Proteomes" id="UP000251314">
    <property type="component" value="Unassembled WGS sequence"/>
</dbReference>
<dbReference type="Proteomes" id="UP000697107">
    <property type="component" value="Unassembled WGS sequence"/>
</dbReference>
<dbReference type="EMBL" id="RCMG01000343">
    <property type="protein sequence ID" value="KAG2856218.1"/>
    <property type="molecule type" value="Genomic_DNA"/>
</dbReference>
<organism evidence="5 6">
    <name type="scientific">Phytophthora cactorum</name>
    <dbReference type="NCBI Taxonomy" id="29920"/>
    <lineage>
        <taxon>Eukaryota</taxon>
        <taxon>Sar</taxon>
        <taxon>Stramenopiles</taxon>
        <taxon>Oomycota</taxon>
        <taxon>Peronosporomycetes</taxon>
        <taxon>Peronosporales</taxon>
        <taxon>Peronosporaceae</taxon>
        <taxon>Phytophthora</taxon>
    </lineage>
</organism>
<gene>
    <name evidence="4" type="ORF">JG687_00013240</name>
    <name evidence="5" type="ORF">PC110_g16938</name>
    <name evidence="1" type="ORF">PC113_g11773</name>
    <name evidence="2" type="ORF">PC115_g16687</name>
    <name evidence="3" type="ORF">PC118_g11038</name>
</gene>
<dbReference type="AlphaFoldDB" id="A0A329RU52"/>
<protein>
    <submittedName>
        <fullName evidence="5">Uncharacterized protein</fullName>
    </submittedName>
</protein>
<keyword evidence="6" id="KW-1185">Reference proteome</keyword>
<reference evidence="5 6" key="1">
    <citation type="submission" date="2018-01" db="EMBL/GenBank/DDBJ databases">
        <title>Draft genome of the strawberry crown rot pathogen Phytophthora cactorum.</title>
        <authorList>
            <person name="Armitage A.D."/>
            <person name="Lysoe E."/>
            <person name="Nellist C.F."/>
            <person name="Harrison R.J."/>
            <person name="Brurberg M.B."/>
        </authorList>
    </citation>
    <scope>NUCLEOTIDE SEQUENCE [LARGE SCALE GENOMIC DNA]</scope>
    <source>
        <strain evidence="5 6">10300</strain>
    </source>
</reference>
<dbReference type="EMBL" id="RCMI01000746">
    <property type="protein sequence ID" value="KAG2898944.1"/>
    <property type="molecule type" value="Genomic_DNA"/>
</dbReference>
<evidence type="ECO:0000313" key="4">
    <source>
        <dbReference type="EMBL" id="KAG6952070.1"/>
    </source>
</evidence>
<dbReference type="VEuPathDB" id="FungiDB:PC110_g16938"/>
<dbReference type="EMBL" id="RCML01000328">
    <property type="protein sequence ID" value="KAG2980682.1"/>
    <property type="molecule type" value="Genomic_DNA"/>
</dbReference>
<evidence type="ECO:0000313" key="6">
    <source>
        <dbReference type="Proteomes" id="UP000251314"/>
    </source>
</evidence>
<name>A0A329RU52_9STRA</name>
<reference evidence="4" key="3">
    <citation type="submission" date="2021-01" db="EMBL/GenBank/DDBJ databases">
        <title>Phytophthora aleatoria, a newly-described species from Pinus radiata is distinct from Phytophthora cactorum isolates based on comparative genomics.</title>
        <authorList>
            <person name="Mcdougal R."/>
            <person name="Panda P."/>
            <person name="Williams N."/>
            <person name="Studholme D.J."/>
        </authorList>
    </citation>
    <scope>NUCLEOTIDE SEQUENCE</scope>
    <source>
        <strain evidence="4">NZFS 3830</strain>
    </source>
</reference>
<dbReference type="EMBL" id="MJFZ01000629">
    <property type="protein sequence ID" value="RAW26658.1"/>
    <property type="molecule type" value="Genomic_DNA"/>
</dbReference>
<dbReference type="Proteomes" id="UP000774804">
    <property type="component" value="Unassembled WGS sequence"/>
</dbReference>
<evidence type="ECO:0000313" key="1">
    <source>
        <dbReference type="EMBL" id="KAG2856218.1"/>
    </source>
</evidence>
<evidence type="ECO:0000313" key="3">
    <source>
        <dbReference type="EMBL" id="KAG2980682.1"/>
    </source>
</evidence>
<dbReference type="OrthoDB" id="10269846at2759"/>
<comment type="caution">
    <text evidence="5">The sequence shown here is derived from an EMBL/GenBank/DDBJ whole genome shotgun (WGS) entry which is preliminary data.</text>
</comment>
<reference evidence="1" key="2">
    <citation type="submission" date="2018-10" db="EMBL/GenBank/DDBJ databases">
        <title>Effector identification in a new, highly contiguous assembly of the strawberry crown rot pathogen Phytophthora cactorum.</title>
        <authorList>
            <person name="Armitage A.D."/>
            <person name="Nellist C.F."/>
            <person name="Bates H."/>
            <person name="Vickerstaff R.J."/>
            <person name="Harrison R.J."/>
        </authorList>
    </citation>
    <scope>NUCLEOTIDE SEQUENCE</scope>
    <source>
        <strain evidence="1">15-7</strain>
        <strain evidence="2">4032</strain>
        <strain evidence="3">P415</strain>
    </source>
</reference>
<proteinExistence type="predicted"/>
<sequence>MKFDPDLPIQERFSTVWKQIMGERHSRVSPSEMKQALESFVTFPTERKVSAGENKQLMEDITETYTYAAIKVLERHNAVGEDGLGNDFYCDVPEAIVPRLVVV</sequence>
<evidence type="ECO:0000313" key="2">
    <source>
        <dbReference type="EMBL" id="KAG2898944.1"/>
    </source>
</evidence>
<dbReference type="Proteomes" id="UP000688947">
    <property type="component" value="Unassembled WGS sequence"/>
</dbReference>
<dbReference type="STRING" id="29920.A0A329RU52"/>
<dbReference type="Proteomes" id="UP000735874">
    <property type="component" value="Unassembled WGS sequence"/>
</dbReference>
<evidence type="ECO:0000313" key="5">
    <source>
        <dbReference type="EMBL" id="RAW26658.1"/>
    </source>
</evidence>
<accession>A0A329RU52</accession>